<reference evidence="3" key="2">
    <citation type="submission" date="2021-08" db="EMBL/GenBank/DDBJ databases">
        <authorList>
            <person name="Tani A."/>
            <person name="Ola A."/>
            <person name="Ogura Y."/>
            <person name="Katsura K."/>
            <person name="Hayashi T."/>
        </authorList>
    </citation>
    <scope>NUCLEOTIDE SEQUENCE</scope>
    <source>
        <strain evidence="3">DSM 17168</strain>
    </source>
</reference>
<dbReference type="RefSeq" id="WP_238235539.1">
    <property type="nucleotide sequence ID" value="NZ_BPQQ01000030.1"/>
</dbReference>
<dbReference type="SUPFAM" id="SSF88874">
    <property type="entry name" value="Receptor-binding domain of short tail fibre protein gp12"/>
    <property type="match status" value="1"/>
</dbReference>
<keyword evidence="4" id="KW-1185">Reference proteome</keyword>
<dbReference type="EMBL" id="BPQQ01000030">
    <property type="protein sequence ID" value="GJE00650.1"/>
    <property type="molecule type" value="Genomic_DNA"/>
</dbReference>
<gene>
    <name evidence="3" type="ORF">GMJLKIPL_2574</name>
</gene>
<evidence type="ECO:0000256" key="1">
    <source>
        <dbReference type="SAM" id="MobiDB-lite"/>
    </source>
</evidence>
<evidence type="ECO:0000259" key="2">
    <source>
        <dbReference type="Pfam" id="PF07484"/>
    </source>
</evidence>
<dbReference type="InterPro" id="IPR037053">
    <property type="entry name" value="Phage_tail_collar_dom_sf"/>
</dbReference>
<reference evidence="3" key="1">
    <citation type="journal article" date="2021" name="Front. Microbiol.">
        <title>Comprehensive Comparative Genomics and Phenotyping of Methylobacterium Species.</title>
        <authorList>
            <person name="Alessa O."/>
            <person name="Ogura Y."/>
            <person name="Fujitani Y."/>
            <person name="Takami H."/>
            <person name="Hayashi T."/>
            <person name="Sahin N."/>
            <person name="Tani A."/>
        </authorList>
    </citation>
    <scope>NUCLEOTIDE SEQUENCE</scope>
    <source>
        <strain evidence="3">DSM 17168</strain>
    </source>
</reference>
<comment type="caution">
    <text evidence="3">The sequence shown here is derived from an EMBL/GenBank/DDBJ whole genome shotgun (WGS) entry which is preliminary data.</text>
</comment>
<protein>
    <recommendedName>
        <fullName evidence="2">Phage tail collar domain-containing protein</fullName>
    </recommendedName>
</protein>
<sequence>MPNLTKWSTDPGSNDLVDVACPWPEGMPRPQVNDSARGMMASVACWLADTTGGLVLGGGPLAYTVATNQDIDALSARVTIAFTVTTANAGPATLSLNGLPAKPIRRRFNRGLGPQDLTPGVVYRAAFVPGLDAFLILSPEIERPGALRAQADAIEDPGWLLADGRAVSRAAYAALFAHIGTTYGAGDGSSTFNLPDLRGRTLFGADAQGGAPANRLTGAGGVGGGLGSSGGLDAAALTSGQMPSHSHAATMSDAGGLGSGTTGAAGGHDHGGLTTPAGSHSHPAIATNAGTHAHTGNAAPNGAHAHDVQNLRIGAPGGSAALFVSSIGPGGANTVAPTESGGLHGHGLTIDPAGEHSHPVTIDPAPNHQHGVPAIPDHTHTFPGTPPHTHALTIEAAGGTAPVSRMPPSLVVAIAIKA</sequence>
<feature type="region of interest" description="Disordered" evidence="1">
    <location>
        <begin position="236"/>
        <end position="279"/>
    </location>
</feature>
<feature type="compositionally biased region" description="Gly residues" evidence="1">
    <location>
        <begin position="255"/>
        <end position="266"/>
    </location>
</feature>
<evidence type="ECO:0000313" key="3">
    <source>
        <dbReference type="EMBL" id="GJE00650.1"/>
    </source>
</evidence>
<proteinExistence type="predicted"/>
<organism evidence="3 4">
    <name type="scientific">Methylobacterium isbiliense</name>
    <dbReference type="NCBI Taxonomy" id="315478"/>
    <lineage>
        <taxon>Bacteria</taxon>
        <taxon>Pseudomonadati</taxon>
        <taxon>Pseudomonadota</taxon>
        <taxon>Alphaproteobacteria</taxon>
        <taxon>Hyphomicrobiales</taxon>
        <taxon>Methylobacteriaceae</taxon>
        <taxon>Methylobacterium</taxon>
    </lineage>
</organism>
<dbReference type="Gene3D" id="3.90.1340.10">
    <property type="entry name" value="Phage tail collar domain"/>
    <property type="match status" value="1"/>
</dbReference>
<accession>A0ABQ4SFR1</accession>
<dbReference type="InterPro" id="IPR011083">
    <property type="entry name" value="Phage_tail_collar_dom"/>
</dbReference>
<dbReference type="Proteomes" id="UP001055153">
    <property type="component" value="Unassembled WGS sequence"/>
</dbReference>
<feature type="domain" description="Phage tail collar" evidence="2">
    <location>
        <begin position="154"/>
        <end position="201"/>
    </location>
</feature>
<evidence type="ECO:0000313" key="4">
    <source>
        <dbReference type="Proteomes" id="UP001055153"/>
    </source>
</evidence>
<name>A0ABQ4SFR1_9HYPH</name>
<dbReference type="Pfam" id="PF07484">
    <property type="entry name" value="Collar"/>
    <property type="match status" value="1"/>
</dbReference>